<feature type="domain" description="SCP" evidence="2">
    <location>
        <begin position="22"/>
        <end position="139"/>
    </location>
</feature>
<dbReference type="PANTHER" id="PTHR31157:SF1">
    <property type="entry name" value="SCP DOMAIN-CONTAINING PROTEIN"/>
    <property type="match status" value="1"/>
</dbReference>
<proteinExistence type="predicted"/>
<keyword evidence="1" id="KW-0812">Transmembrane</keyword>
<keyword evidence="1" id="KW-1133">Transmembrane helix</keyword>
<reference evidence="3 4" key="1">
    <citation type="journal article" date="2016" name="Nat. Commun.">
        <title>Thousands of microbial genomes shed light on interconnected biogeochemical processes in an aquifer system.</title>
        <authorList>
            <person name="Anantharaman K."/>
            <person name="Brown C.T."/>
            <person name="Hug L.A."/>
            <person name="Sharon I."/>
            <person name="Castelle C.J."/>
            <person name="Probst A.J."/>
            <person name="Thomas B.C."/>
            <person name="Singh A."/>
            <person name="Wilkins M.J."/>
            <person name="Karaoz U."/>
            <person name="Brodie E.L."/>
            <person name="Williams K.H."/>
            <person name="Hubbard S.S."/>
            <person name="Banfield J.F."/>
        </authorList>
    </citation>
    <scope>NUCLEOTIDE SEQUENCE [LARGE SCALE GENOMIC DNA]</scope>
</reference>
<evidence type="ECO:0000259" key="2">
    <source>
        <dbReference type="Pfam" id="PF00188"/>
    </source>
</evidence>
<organism evidence="3 4">
    <name type="scientific">Candidatus Falkowbacteria bacterium RIFOXYD2_FULL_34_120</name>
    <dbReference type="NCBI Taxonomy" id="1798007"/>
    <lineage>
        <taxon>Bacteria</taxon>
        <taxon>Candidatus Falkowiibacteriota</taxon>
    </lineage>
</organism>
<dbReference type="InterPro" id="IPR014044">
    <property type="entry name" value="CAP_dom"/>
</dbReference>
<dbReference type="AlphaFoldDB" id="A0A1F5TN10"/>
<accession>A0A1F5TN10</accession>
<sequence length="245" mass="28107">MGVFLFPNIGYFSTITEENIINLTNHERIQNNLQALNTNQLLTKAAYQKGQDILTSQTFAHTIGDKKFSTWIQGAEYEYLYSGENLAINFMTSEGAMRAWLNSETHKKNILNPNFKEIGVAIIEGKFNGENSIIIVQIFGSPLPKIFVEKTKPILNIYNNNYTINSSLSTNYINNDNLLNRATTNEKGNYLLLPNNGLLEIMKKNILIFTTVLILIFLIGLIETIYYMFPYNKYKIKRKKAKINR</sequence>
<dbReference type="SUPFAM" id="SSF55797">
    <property type="entry name" value="PR-1-like"/>
    <property type="match status" value="1"/>
</dbReference>
<name>A0A1F5TN10_9BACT</name>
<dbReference type="CDD" id="cd05379">
    <property type="entry name" value="CAP_bacterial"/>
    <property type="match status" value="1"/>
</dbReference>
<gene>
    <name evidence="3" type="ORF">A2531_00720</name>
</gene>
<feature type="transmembrane region" description="Helical" evidence="1">
    <location>
        <begin position="206"/>
        <end position="229"/>
    </location>
</feature>
<dbReference type="InterPro" id="IPR035940">
    <property type="entry name" value="CAP_sf"/>
</dbReference>
<dbReference type="Gene3D" id="3.40.33.10">
    <property type="entry name" value="CAP"/>
    <property type="match status" value="1"/>
</dbReference>
<dbReference type="PANTHER" id="PTHR31157">
    <property type="entry name" value="SCP DOMAIN-CONTAINING PROTEIN"/>
    <property type="match status" value="1"/>
</dbReference>
<keyword evidence="1" id="KW-0472">Membrane</keyword>
<evidence type="ECO:0000313" key="3">
    <source>
        <dbReference type="EMBL" id="OGF40355.1"/>
    </source>
</evidence>
<protein>
    <recommendedName>
        <fullName evidence="2">SCP domain-containing protein</fullName>
    </recommendedName>
</protein>
<comment type="caution">
    <text evidence="3">The sequence shown here is derived from an EMBL/GenBank/DDBJ whole genome shotgun (WGS) entry which is preliminary data.</text>
</comment>
<dbReference type="Pfam" id="PF00188">
    <property type="entry name" value="CAP"/>
    <property type="match status" value="1"/>
</dbReference>
<dbReference type="Proteomes" id="UP000177579">
    <property type="component" value="Unassembled WGS sequence"/>
</dbReference>
<evidence type="ECO:0000313" key="4">
    <source>
        <dbReference type="Proteomes" id="UP000177579"/>
    </source>
</evidence>
<evidence type="ECO:0000256" key="1">
    <source>
        <dbReference type="SAM" id="Phobius"/>
    </source>
</evidence>
<dbReference type="EMBL" id="MFGO01000031">
    <property type="protein sequence ID" value="OGF40355.1"/>
    <property type="molecule type" value="Genomic_DNA"/>
</dbReference>